<gene>
    <name evidence="1" type="ORF">AB5J52_09080</name>
</gene>
<reference evidence="1" key="1">
    <citation type="submission" date="2024-07" db="EMBL/GenBank/DDBJ databases">
        <authorList>
            <person name="Yu S.T."/>
        </authorList>
    </citation>
    <scope>NUCLEOTIDE SEQUENCE</scope>
    <source>
        <strain evidence="1">R39</strain>
    </source>
</reference>
<dbReference type="Pfam" id="PF05960">
    <property type="entry name" value="DUF885"/>
    <property type="match status" value="1"/>
</dbReference>
<dbReference type="PANTHER" id="PTHR33361">
    <property type="entry name" value="GLR0591 PROTEIN"/>
    <property type="match status" value="1"/>
</dbReference>
<evidence type="ECO:0000313" key="1">
    <source>
        <dbReference type="EMBL" id="XDQ42398.1"/>
    </source>
</evidence>
<dbReference type="AlphaFoldDB" id="A0AB39QM59"/>
<dbReference type="RefSeq" id="WP_369221829.1">
    <property type="nucleotide sequence ID" value="NZ_CP163441.1"/>
</dbReference>
<dbReference type="PANTHER" id="PTHR33361:SF2">
    <property type="entry name" value="DUF885 DOMAIN-CONTAINING PROTEIN"/>
    <property type="match status" value="1"/>
</dbReference>
<proteinExistence type="predicted"/>
<name>A0AB39QM59_9ACTN</name>
<accession>A0AB39QM59</accession>
<dbReference type="EMBL" id="CP163441">
    <property type="protein sequence ID" value="XDQ42398.1"/>
    <property type="molecule type" value="Genomic_DNA"/>
</dbReference>
<protein>
    <submittedName>
        <fullName evidence="1">DUF885 family protein</fullName>
    </submittedName>
</protein>
<dbReference type="InterPro" id="IPR010281">
    <property type="entry name" value="DUF885"/>
</dbReference>
<sequence length="557" mass="59039">MTGGHDTNPAGIRAIADEFHHEWLTRHPFLAMDDGIPGYDHLVPDLSAAADRDFRSRLLDLADRARAAAAPPGPDSVTRQVVLSAIERELDFIAVDAVEYTVSAAGEQGPSALLTAGARTRPSSPGDAQAYLARCAEFPRYLREHATRLQAGAEQGRTPVASLVRVALDQVGQYLAGRDGDVLADVPPPAGWSGARDWSDRLKALVADEVRPALARWHDAVAGLPARADTECGLDHLPGGQDAYVRLVKAHTTVDRSVADIHDLGLTQVAALTAQMTALGKELGLHGFPAVVQAFAASAAGVGAEAAMAQARVAIHRAEAALADLFPAPLPPPCEVAAMPVHLGRTGYAPHYTSPRLDGSAKGVFWFNAQHPETGSGWALEALTFHEAVPGHHLQLSRAQLLGDLPDLQRYGFITAHGEGWALYAEKVAEEAGLYSSTEARLGALGLRLFRAARLVVDTGIHALGWSRAQATTWLTRTVPLPAAFAEAEIARYIAVPAQALSYTIGMHELLRLRDKADTGSGAARSLRDFHAAVLDHGSVPLPVLAGIVEEGGHSTP</sequence>
<organism evidence="1">
    <name type="scientific">Streptomyces sp. R39</name>
    <dbReference type="NCBI Taxonomy" id="3238631"/>
    <lineage>
        <taxon>Bacteria</taxon>
        <taxon>Bacillati</taxon>
        <taxon>Actinomycetota</taxon>
        <taxon>Actinomycetes</taxon>
        <taxon>Kitasatosporales</taxon>
        <taxon>Streptomycetaceae</taxon>
        <taxon>Streptomyces</taxon>
    </lineage>
</organism>